<evidence type="ECO:0000313" key="1">
    <source>
        <dbReference type="EMBL" id="KKL94421.1"/>
    </source>
</evidence>
<proteinExistence type="predicted"/>
<reference evidence="1" key="1">
    <citation type="journal article" date="2015" name="Nature">
        <title>Complex archaea that bridge the gap between prokaryotes and eukaryotes.</title>
        <authorList>
            <person name="Spang A."/>
            <person name="Saw J.H."/>
            <person name="Jorgensen S.L."/>
            <person name="Zaremba-Niedzwiedzka K."/>
            <person name="Martijn J."/>
            <person name="Lind A.E."/>
            <person name="van Eijk R."/>
            <person name="Schleper C."/>
            <person name="Guy L."/>
            <person name="Ettema T.J."/>
        </authorList>
    </citation>
    <scope>NUCLEOTIDE SEQUENCE</scope>
</reference>
<dbReference type="AlphaFoldDB" id="A0A0F9GUS5"/>
<feature type="non-terminal residue" evidence="1">
    <location>
        <position position="62"/>
    </location>
</feature>
<protein>
    <submittedName>
        <fullName evidence="1">Uncharacterized protein</fullName>
    </submittedName>
</protein>
<comment type="caution">
    <text evidence="1">The sequence shown here is derived from an EMBL/GenBank/DDBJ whole genome shotgun (WGS) entry which is preliminary data.</text>
</comment>
<dbReference type="EMBL" id="LAZR01018926">
    <property type="protein sequence ID" value="KKL94421.1"/>
    <property type="molecule type" value="Genomic_DNA"/>
</dbReference>
<accession>A0A0F9GUS5</accession>
<organism evidence="1">
    <name type="scientific">marine sediment metagenome</name>
    <dbReference type="NCBI Taxonomy" id="412755"/>
    <lineage>
        <taxon>unclassified sequences</taxon>
        <taxon>metagenomes</taxon>
        <taxon>ecological metagenomes</taxon>
    </lineage>
</organism>
<gene>
    <name evidence="1" type="ORF">LCGC14_1864810</name>
</gene>
<name>A0A0F9GUS5_9ZZZZ</name>
<sequence>MSWPRGSGEDEVCVVRRLRHTGSDWSFVVPSMNDRSDEGFSMRATARDFDAGLTLARVDKPL</sequence>